<dbReference type="SUPFAM" id="SSF53822">
    <property type="entry name" value="Periplasmic binding protein-like I"/>
    <property type="match status" value="1"/>
</dbReference>
<dbReference type="InterPro" id="IPR028082">
    <property type="entry name" value="Peripla_BP_I"/>
</dbReference>
<feature type="domain" description="Receptor ligand binding region" evidence="7">
    <location>
        <begin position="16"/>
        <end position="136"/>
    </location>
</feature>
<keyword evidence="9" id="KW-1185">Reference proteome</keyword>
<keyword evidence="8" id="KW-0675">Receptor</keyword>
<evidence type="ECO:0000259" key="7">
    <source>
        <dbReference type="Pfam" id="PF01094"/>
    </source>
</evidence>
<keyword evidence="2 6" id="KW-0812">Transmembrane</keyword>
<evidence type="ECO:0000256" key="2">
    <source>
        <dbReference type="ARBA" id="ARBA00022692"/>
    </source>
</evidence>
<keyword evidence="3" id="KW-0732">Signal</keyword>
<feature type="transmembrane region" description="Helical" evidence="6">
    <location>
        <begin position="168"/>
        <end position="192"/>
    </location>
</feature>
<dbReference type="Proteomes" id="UP000299084">
    <property type="component" value="Unassembled WGS sequence"/>
</dbReference>
<feature type="transmembrane region" description="Helical" evidence="6">
    <location>
        <begin position="204"/>
        <end position="230"/>
    </location>
</feature>
<comment type="caution">
    <text evidence="8">The sequence shown here is derived from an EMBL/GenBank/DDBJ whole genome shotgun (WGS) entry which is preliminary data.</text>
</comment>
<name>A0A5N4C716_CAMDR</name>
<feature type="non-terminal residue" evidence="8">
    <location>
        <position position="1"/>
    </location>
</feature>
<reference evidence="8 9" key="1">
    <citation type="journal article" date="2019" name="Mol. Ecol. Resour.">
        <title>Improving Illumina assemblies with Hi-C and long reads: an example with the North African dromedary.</title>
        <authorList>
            <person name="Elbers J.P."/>
            <person name="Rogers M.F."/>
            <person name="Perelman P.L."/>
            <person name="Proskuryakova A.A."/>
            <person name="Serdyukova N.A."/>
            <person name="Johnson W.E."/>
            <person name="Horin P."/>
            <person name="Corander J."/>
            <person name="Murphy D."/>
            <person name="Burger P.A."/>
        </authorList>
    </citation>
    <scope>NUCLEOTIDE SEQUENCE [LARGE SCALE GENOMIC DNA]</scope>
    <source>
        <strain evidence="8">Drom800</strain>
        <tissue evidence="8">Blood</tissue>
    </source>
</reference>
<evidence type="ECO:0000256" key="1">
    <source>
        <dbReference type="ARBA" id="ARBA00004370"/>
    </source>
</evidence>
<accession>A0A5N4C716</accession>
<feature type="transmembrane region" description="Helical" evidence="6">
    <location>
        <begin position="143"/>
        <end position="162"/>
    </location>
</feature>
<keyword evidence="5 6" id="KW-0472">Membrane</keyword>
<evidence type="ECO:0000313" key="8">
    <source>
        <dbReference type="EMBL" id="KAB1254715.1"/>
    </source>
</evidence>
<evidence type="ECO:0000256" key="3">
    <source>
        <dbReference type="ARBA" id="ARBA00022729"/>
    </source>
</evidence>
<comment type="subcellular location">
    <subcellularLocation>
        <location evidence="1">Membrane</location>
    </subcellularLocation>
</comment>
<dbReference type="EMBL" id="JWIN03000033">
    <property type="protein sequence ID" value="KAB1254715.1"/>
    <property type="molecule type" value="Genomic_DNA"/>
</dbReference>
<evidence type="ECO:0000256" key="5">
    <source>
        <dbReference type="ARBA" id="ARBA00023136"/>
    </source>
</evidence>
<dbReference type="AlphaFoldDB" id="A0A5N4C716"/>
<gene>
    <name evidence="8" type="ORF">Cadr_000028858</name>
</gene>
<dbReference type="Pfam" id="PF01094">
    <property type="entry name" value="ANF_receptor"/>
    <property type="match status" value="1"/>
</dbReference>
<proteinExistence type="predicted"/>
<dbReference type="Gene3D" id="3.40.50.2300">
    <property type="match status" value="1"/>
</dbReference>
<dbReference type="GO" id="GO:0016020">
    <property type="term" value="C:membrane"/>
    <property type="evidence" value="ECO:0007669"/>
    <property type="project" value="UniProtKB-SubCell"/>
</dbReference>
<dbReference type="STRING" id="9838.ENSCDRP00005015736"/>
<protein>
    <submittedName>
        <fullName evidence="8">Glutamate receptor ionotropic</fullName>
    </submittedName>
</protein>
<dbReference type="InterPro" id="IPR001828">
    <property type="entry name" value="ANF_lig-bd_rcpt"/>
</dbReference>
<evidence type="ECO:0000313" key="9">
    <source>
        <dbReference type="Proteomes" id="UP000299084"/>
    </source>
</evidence>
<organism evidence="8 9">
    <name type="scientific">Camelus dromedarius</name>
    <name type="common">Dromedary</name>
    <name type="synonym">Arabian camel</name>
    <dbReference type="NCBI Taxonomy" id="9838"/>
    <lineage>
        <taxon>Eukaryota</taxon>
        <taxon>Metazoa</taxon>
        <taxon>Chordata</taxon>
        <taxon>Craniata</taxon>
        <taxon>Vertebrata</taxon>
        <taxon>Euteleostomi</taxon>
        <taxon>Mammalia</taxon>
        <taxon>Eutheria</taxon>
        <taxon>Laurasiatheria</taxon>
        <taxon>Artiodactyla</taxon>
        <taxon>Tylopoda</taxon>
        <taxon>Camelidae</taxon>
        <taxon>Camelus</taxon>
    </lineage>
</organism>
<evidence type="ECO:0000256" key="6">
    <source>
        <dbReference type="SAM" id="Phobius"/>
    </source>
</evidence>
<evidence type="ECO:0000256" key="4">
    <source>
        <dbReference type="ARBA" id="ARBA00022989"/>
    </source>
</evidence>
<keyword evidence="4 6" id="KW-1133">Transmembrane helix</keyword>
<sequence length="231" mass="25922">QEFSLQRMDSLVDDRVNILGFSIFNQSHAFFQEFAQSLNQSWQENCDHVPFTGPALSSALLFDAVYAVVTAVQELNRSQEIGVKPLSCGSAQIWQHGTSLMNYLRMVELEGLTGHIEFNSKGQRSNYALKILQFTRNGFRQDGLLIIVFFIIIFTTSTIIIFTTTTIIIFTTTTIIIFTTTTIIFTTTTIIFTTSTIIFTTSTIIIFTTTTIIIFTASTIIIIIIIGAFIH</sequence>